<protein>
    <recommendedName>
        <fullName evidence="1">Reverse transcriptase domain-containing protein</fullName>
    </recommendedName>
</protein>
<dbReference type="SUPFAM" id="SSF56672">
    <property type="entry name" value="DNA/RNA polymerases"/>
    <property type="match status" value="1"/>
</dbReference>
<keyword evidence="3" id="KW-1185">Reference proteome</keyword>
<reference evidence="2 3" key="1">
    <citation type="submission" date="2024-05" db="EMBL/GenBank/DDBJ databases">
        <authorList>
            <person name="Wallberg A."/>
        </authorList>
    </citation>
    <scope>NUCLEOTIDE SEQUENCE [LARGE SCALE GENOMIC DNA]</scope>
</reference>
<dbReference type="Proteomes" id="UP001497623">
    <property type="component" value="Unassembled WGS sequence"/>
</dbReference>
<feature type="domain" description="Reverse transcriptase" evidence="1">
    <location>
        <begin position="25"/>
        <end position="292"/>
    </location>
</feature>
<name>A0AAV2SQU4_MEGNR</name>
<organism evidence="2 3">
    <name type="scientific">Meganyctiphanes norvegica</name>
    <name type="common">Northern krill</name>
    <name type="synonym">Thysanopoda norvegica</name>
    <dbReference type="NCBI Taxonomy" id="48144"/>
    <lineage>
        <taxon>Eukaryota</taxon>
        <taxon>Metazoa</taxon>
        <taxon>Ecdysozoa</taxon>
        <taxon>Arthropoda</taxon>
        <taxon>Crustacea</taxon>
        <taxon>Multicrustacea</taxon>
        <taxon>Malacostraca</taxon>
        <taxon>Eumalacostraca</taxon>
        <taxon>Eucarida</taxon>
        <taxon>Euphausiacea</taxon>
        <taxon>Euphausiidae</taxon>
        <taxon>Meganyctiphanes</taxon>
    </lineage>
</organism>
<dbReference type="PANTHER" id="PTHR47027:SF20">
    <property type="entry name" value="REVERSE TRANSCRIPTASE-LIKE PROTEIN WITH RNA-DIRECTED DNA POLYMERASE DOMAIN"/>
    <property type="match status" value="1"/>
</dbReference>
<gene>
    <name evidence="2" type="ORF">MNOR_LOCUS40584</name>
</gene>
<sequence length="602" mass="71186">LTPEIFKEIGKSEICLKTITQCFNNEITSKNKPKEWKESRTKLIPKKKKPTVKDFRPISLTNISYKLFMSIIKDEIENHLKINHLIKENQMGFTKGGRKEDNIFILQYLVEKAFTSKKKKTLVLITVDYSKAYDSIDREKMIEALIEYKIHPHIIDNIIKLYSGDYTKIRFGEQEKRIDITSGIKQGCTLSTTLFKIVTYMIIKELEKRGRGYQIDDITLESLFFADDSILMAESVENAKHNLNILTEVSKKYGLNLNREKCKIIIYNDTENTKEIEGIKVEENVKYLGVTIDNKKDLFKTQREMIRKNAEKYANMTHGIICRSVNKILMGKTYWKCVILPSLLQNIGIIKFNQKEISDLQTIENGVYRKILEGRNNTPISVLRGEIGSSLMETRFIESKLLMAKSIIEGENELTKKILAKVREDRKNTWNNQVNTYLQKIGMNYNEIYTLKKIEIKNKVKKWDTQKWREELEKRTSTHIYRIFKTEIKEEQCYDNRLESIILFQARANTLELNKRKRYKQEDPKCELCGYKEENLIHFLIECKELEESRNKELIKKCKDENKELMAGKILFEKEEIEEIKCMLGKMWRYRKRKLEEINRNI</sequence>
<evidence type="ECO:0000313" key="3">
    <source>
        <dbReference type="Proteomes" id="UP001497623"/>
    </source>
</evidence>
<evidence type="ECO:0000259" key="1">
    <source>
        <dbReference type="PROSITE" id="PS50878"/>
    </source>
</evidence>
<accession>A0AAV2SQU4</accession>
<proteinExistence type="predicted"/>
<feature type="non-terminal residue" evidence="2">
    <location>
        <position position="1"/>
    </location>
</feature>
<dbReference type="EMBL" id="CAXKWB010127086">
    <property type="protein sequence ID" value="CAL4240346.1"/>
    <property type="molecule type" value="Genomic_DNA"/>
</dbReference>
<dbReference type="Gene3D" id="3.30.70.270">
    <property type="match status" value="1"/>
</dbReference>
<dbReference type="InterPro" id="IPR043128">
    <property type="entry name" value="Rev_trsase/Diguanyl_cyclase"/>
</dbReference>
<dbReference type="CDD" id="cd01650">
    <property type="entry name" value="RT_nLTR_like"/>
    <property type="match status" value="1"/>
</dbReference>
<dbReference type="InterPro" id="IPR000477">
    <property type="entry name" value="RT_dom"/>
</dbReference>
<dbReference type="PANTHER" id="PTHR47027">
    <property type="entry name" value="REVERSE TRANSCRIPTASE DOMAIN-CONTAINING PROTEIN"/>
    <property type="match status" value="1"/>
</dbReference>
<comment type="caution">
    <text evidence="2">The sequence shown here is derived from an EMBL/GenBank/DDBJ whole genome shotgun (WGS) entry which is preliminary data.</text>
</comment>
<evidence type="ECO:0000313" key="2">
    <source>
        <dbReference type="EMBL" id="CAL4240346.1"/>
    </source>
</evidence>
<dbReference type="GO" id="GO:0071897">
    <property type="term" value="P:DNA biosynthetic process"/>
    <property type="evidence" value="ECO:0007669"/>
    <property type="project" value="UniProtKB-ARBA"/>
</dbReference>
<dbReference type="InterPro" id="IPR043502">
    <property type="entry name" value="DNA/RNA_pol_sf"/>
</dbReference>
<dbReference type="PROSITE" id="PS50878">
    <property type="entry name" value="RT_POL"/>
    <property type="match status" value="1"/>
</dbReference>
<dbReference type="AlphaFoldDB" id="A0AAV2SQU4"/>
<dbReference type="Pfam" id="PF00078">
    <property type="entry name" value="RVT_1"/>
    <property type="match status" value="1"/>
</dbReference>